<evidence type="ECO:0000256" key="14">
    <source>
        <dbReference type="ARBA" id="ARBA00049494"/>
    </source>
</evidence>
<evidence type="ECO:0000256" key="1">
    <source>
        <dbReference type="ARBA" id="ARBA00004726"/>
    </source>
</evidence>
<evidence type="ECO:0000259" key="16">
    <source>
        <dbReference type="SMART" id="SM00852"/>
    </source>
</evidence>
<keyword evidence="10" id="KW-0274">FAD</keyword>
<dbReference type="Bgee" id="ENSAMXG00000036517">
    <property type="expression patterns" value="Expressed in testis and 14 other cell types or tissues"/>
</dbReference>
<dbReference type="SUPFAM" id="SSF53218">
    <property type="entry name" value="Molybdenum cofactor biosynthesis proteins"/>
    <property type="match status" value="1"/>
</dbReference>
<dbReference type="InParanoid" id="A0A3B1J945"/>
<organism evidence="17 18">
    <name type="scientific">Astyanax mexicanus</name>
    <name type="common">Blind cave fish</name>
    <name type="synonym">Astyanax fasciatus mexicanus</name>
    <dbReference type="NCBI Taxonomy" id="7994"/>
    <lineage>
        <taxon>Eukaryota</taxon>
        <taxon>Metazoa</taxon>
        <taxon>Chordata</taxon>
        <taxon>Craniata</taxon>
        <taxon>Vertebrata</taxon>
        <taxon>Euteleostomi</taxon>
        <taxon>Actinopterygii</taxon>
        <taxon>Neopterygii</taxon>
        <taxon>Teleostei</taxon>
        <taxon>Ostariophysi</taxon>
        <taxon>Characiformes</taxon>
        <taxon>Characoidei</taxon>
        <taxon>Acestrorhamphidae</taxon>
        <taxon>Acestrorhamphinae</taxon>
        <taxon>Astyanax</taxon>
    </lineage>
</organism>
<dbReference type="InterPro" id="IPR002500">
    <property type="entry name" value="PAPS_reduct_dom"/>
</dbReference>
<dbReference type="InterPro" id="IPR036425">
    <property type="entry name" value="MoaB/Mog-like_dom_sf"/>
</dbReference>
<evidence type="ECO:0000313" key="18">
    <source>
        <dbReference type="Proteomes" id="UP000018467"/>
    </source>
</evidence>
<evidence type="ECO:0000256" key="13">
    <source>
        <dbReference type="ARBA" id="ARBA00031871"/>
    </source>
</evidence>
<dbReference type="GO" id="GO:0005524">
    <property type="term" value="F:ATP binding"/>
    <property type="evidence" value="ECO:0007669"/>
    <property type="project" value="UniProtKB-KW"/>
</dbReference>
<dbReference type="GO" id="GO:0003919">
    <property type="term" value="F:FMN adenylyltransferase activity"/>
    <property type="evidence" value="ECO:0007669"/>
    <property type="project" value="UniProtKB-EC"/>
</dbReference>
<reference evidence="17" key="4">
    <citation type="submission" date="2025-09" db="UniProtKB">
        <authorList>
            <consortium name="Ensembl"/>
        </authorList>
    </citation>
    <scope>IDENTIFICATION</scope>
</reference>
<evidence type="ECO:0000256" key="15">
    <source>
        <dbReference type="SAM" id="Phobius"/>
    </source>
</evidence>
<dbReference type="EC" id="2.7.7.2" evidence="3"/>
<name>A0A3B1J945_ASTMX</name>
<dbReference type="STRING" id="7994.ENSAMXP00000038416"/>
<keyword evidence="9" id="KW-0547">Nucleotide-binding</keyword>
<evidence type="ECO:0000256" key="2">
    <source>
        <dbReference type="ARBA" id="ARBA00007589"/>
    </source>
</evidence>
<feature type="domain" description="MoaB/Mog" evidence="16">
    <location>
        <begin position="20"/>
        <end position="171"/>
    </location>
</feature>
<keyword evidence="5" id="KW-0285">Flavoprotein</keyword>
<feature type="transmembrane region" description="Helical" evidence="15">
    <location>
        <begin position="501"/>
        <end position="523"/>
    </location>
</feature>
<dbReference type="Proteomes" id="UP000018467">
    <property type="component" value="Unassembled WGS sequence"/>
</dbReference>
<dbReference type="InterPro" id="IPR001453">
    <property type="entry name" value="MoaB/Mog_dom"/>
</dbReference>
<reference evidence="18" key="1">
    <citation type="submission" date="2013-03" db="EMBL/GenBank/DDBJ databases">
        <authorList>
            <person name="Jeffery W."/>
            <person name="Warren W."/>
            <person name="Wilson R.K."/>
        </authorList>
    </citation>
    <scope>NUCLEOTIDE SEQUENCE</scope>
    <source>
        <strain evidence="18">female</strain>
    </source>
</reference>
<dbReference type="Gene3D" id="3.40.980.10">
    <property type="entry name" value="MoaB/Mog-like domain"/>
    <property type="match status" value="1"/>
</dbReference>
<dbReference type="InterPro" id="IPR056596">
    <property type="entry name" value="FLAD1_M"/>
</dbReference>
<proteinExistence type="inferred from homology"/>
<dbReference type="Pfam" id="PF01507">
    <property type="entry name" value="PAPS_reduct"/>
    <property type="match status" value="1"/>
</dbReference>
<dbReference type="SMART" id="SM00852">
    <property type="entry name" value="MoCF_biosynth"/>
    <property type="match status" value="1"/>
</dbReference>
<evidence type="ECO:0000256" key="9">
    <source>
        <dbReference type="ARBA" id="ARBA00022741"/>
    </source>
</evidence>
<keyword evidence="6" id="KW-0288">FMN</keyword>
<dbReference type="CDD" id="cd00885">
    <property type="entry name" value="cinA"/>
    <property type="match status" value="1"/>
</dbReference>
<dbReference type="Pfam" id="PF00994">
    <property type="entry name" value="MoCF_biosynth"/>
    <property type="match status" value="1"/>
</dbReference>
<evidence type="ECO:0000256" key="11">
    <source>
        <dbReference type="ARBA" id="ARBA00022840"/>
    </source>
</evidence>
<keyword evidence="15" id="KW-0812">Transmembrane</keyword>
<reference evidence="17" key="3">
    <citation type="submission" date="2025-08" db="UniProtKB">
        <authorList>
            <consortium name="Ensembl"/>
        </authorList>
    </citation>
    <scope>IDENTIFICATION</scope>
</reference>
<dbReference type="FunCoup" id="A0A3B1J945">
    <property type="interactions" value="646"/>
</dbReference>
<comment type="similarity">
    <text evidence="2">In the N-terminal section; belongs to the MoaB/Mog family.</text>
</comment>
<evidence type="ECO:0000256" key="7">
    <source>
        <dbReference type="ARBA" id="ARBA00022679"/>
    </source>
</evidence>
<dbReference type="PANTHER" id="PTHR23293">
    <property type="entry name" value="FAD SYNTHETASE-RELATED FMN ADENYLYLTRANSFERASE"/>
    <property type="match status" value="1"/>
</dbReference>
<evidence type="ECO:0000256" key="5">
    <source>
        <dbReference type="ARBA" id="ARBA00022630"/>
    </source>
</evidence>
<evidence type="ECO:0000256" key="6">
    <source>
        <dbReference type="ARBA" id="ARBA00022643"/>
    </source>
</evidence>
<keyword evidence="18" id="KW-1185">Reference proteome</keyword>
<dbReference type="SUPFAM" id="SSF52402">
    <property type="entry name" value="Adenine nucleotide alpha hydrolases-like"/>
    <property type="match status" value="1"/>
</dbReference>
<keyword evidence="7" id="KW-0808">Transferase</keyword>
<dbReference type="AlphaFoldDB" id="A0A3B1J945"/>
<dbReference type="GeneTree" id="ENSGT00390000007266"/>
<dbReference type="GO" id="GO:0006747">
    <property type="term" value="P:FAD biosynthetic process"/>
    <property type="evidence" value="ECO:0007669"/>
    <property type="project" value="TreeGrafter"/>
</dbReference>
<evidence type="ECO:0000256" key="10">
    <source>
        <dbReference type="ARBA" id="ARBA00022827"/>
    </source>
</evidence>
<evidence type="ECO:0000256" key="3">
    <source>
        <dbReference type="ARBA" id="ARBA00012393"/>
    </source>
</evidence>
<feature type="transmembrane region" description="Helical" evidence="15">
    <location>
        <begin position="535"/>
        <end position="554"/>
    </location>
</feature>
<sequence>MFLGHNNICLQFLHQGHTMDTNSAFLCRGLRKLGVSVQRITVVPDVREVIAEEVARLSPSVTHLITSGGIGPTHDDVTFESVAMAFGEGLHAHPELTGLIQKFFGTVDPNSSTMKLATVPLSAKLNFGTDPRTGKPLRYPLVSVRNVYIFPGIPSLMERAFESLSHLFATSGTTFHTREVFVDADEAAIAPVLSRLQADWGKRVALGSYPDWLSNYHRVRLVLDSDSAEEVEKARAQLAEELPKGSVVQLITDPVSIATEEVYSLANSGSALGEKVSAALRTIETALEQYPANEICVGFNGGKDCTALLHLYHAALRRRYPHSKDKVKALYIRIVSPFPEMERFLQDTIQRYDLDLVSVEGSIRQALAEVQERRPELRAVLMGTRRTDPYSRTLTPLCPTDPGWPEYMRVNPLLVNSRTLFTHSLHTPTHSYTLVLTLAHSLHTIYTLLLTLAHSLHTLTYSRTLFTHYLHTLTYSRTLFYTTLTYSRTLFTHSYLLSHTLYTLVLTLAHSLHTLYTLLLTLVHSLHTLTYSRTLFTHSYLLSYTLYTLVLTLAHSLHTLYTLLLTLVTLFTLFTHSYLLSYSLHTLYTLLLTLVHSLQTRTYSCTLFTHYLHTLTYSRTLSHTLAPLSHTLAHSRTLSDTLTHSFTLFTHYLHTLYTLYLLSHTVSHSHTRTHSACEHTHT</sequence>
<keyword evidence="15" id="KW-0472">Membrane</keyword>
<dbReference type="InterPro" id="IPR014729">
    <property type="entry name" value="Rossmann-like_a/b/a_fold"/>
</dbReference>
<dbReference type="Ensembl" id="ENSAMXT00000034492.1">
    <property type="protein sequence ID" value="ENSAMXP00000038416.1"/>
    <property type="gene ID" value="ENSAMXG00000036517.1"/>
</dbReference>
<evidence type="ECO:0000256" key="4">
    <source>
        <dbReference type="ARBA" id="ARBA00015431"/>
    </source>
</evidence>
<evidence type="ECO:0000256" key="8">
    <source>
        <dbReference type="ARBA" id="ARBA00022695"/>
    </source>
</evidence>
<comment type="catalytic activity">
    <reaction evidence="14">
        <text>FMN + ATP + H(+) = FAD + diphosphate</text>
        <dbReference type="Rhea" id="RHEA:17237"/>
        <dbReference type="ChEBI" id="CHEBI:15378"/>
        <dbReference type="ChEBI" id="CHEBI:30616"/>
        <dbReference type="ChEBI" id="CHEBI:33019"/>
        <dbReference type="ChEBI" id="CHEBI:57692"/>
        <dbReference type="ChEBI" id="CHEBI:58210"/>
        <dbReference type="EC" id="2.7.7.2"/>
    </reaction>
</comment>
<reference evidence="18" key="2">
    <citation type="journal article" date="2014" name="Nat. Commun.">
        <title>The cavefish genome reveals candidate genes for eye loss.</title>
        <authorList>
            <person name="McGaugh S.E."/>
            <person name="Gross J.B."/>
            <person name="Aken B."/>
            <person name="Blin M."/>
            <person name="Borowsky R."/>
            <person name="Chalopin D."/>
            <person name="Hinaux H."/>
            <person name="Jeffery W.R."/>
            <person name="Keene A."/>
            <person name="Ma L."/>
            <person name="Minx P."/>
            <person name="Murphy D."/>
            <person name="O'Quin K.E."/>
            <person name="Retaux S."/>
            <person name="Rohner N."/>
            <person name="Searle S.M."/>
            <person name="Stahl B.A."/>
            <person name="Tabin C."/>
            <person name="Volff J.N."/>
            <person name="Yoshizawa M."/>
            <person name="Warren W.C."/>
        </authorList>
    </citation>
    <scope>NUCLEOTIDE SEQUENCE [LARGE SCALE GENOMIC DNA]</scope>
    <source>
        <strain evidence="18">female</strain>
    </source>
</reference>
<dbReference type="Pfam" id="PF24102">
    <property type="entry name" value="FLAD1_M"/>
    <property type="match status" value="1"/>
</dbReference>
<comment type="pathway">
    <text evidence="1">Cofactor biosynthesis; FAD biosynthesis; FAD from FMN: step 1/1.</text>
</comment>
<evidence type="ECO:0000313" key="17">
    <source>
        <dbReference type="Ensembl" id="ENSAMXP00000038416.1"/>
    </source>
</evidence>
<accession>A0A3B1J945</accession>
<protein>
    <recommendedName>
        <fullName evidence="4">FAD synthase</fullName>
        <ecNumber evidence="3">2.7.7.2</ecNumber>
    </recommendedName>
    <alternativeName>
        <fullName evidence="12">FAD pyrophosphorylase</fullName>
    </alternativeName>
    <alternativeName>
        <fullName evidence="13">FMN adenylyltransferase</fullName>
    </alternativeName>
</protein>
<dbReference type="PANTHER" id="PTHR23293:SF9">
    <property type="entry name" value="FAD SYNTHASE"/>
    <property type="match status" value="1"/>
</dbReference>
<dbReference type="Gene3D" id="3.40.50.620">
    <property type="entry name" value="HUPs"/>
    <property type="match status" value="1"/>
</dbReference>
<evidence type="ECO:0000256" key="12">
    <source>
        <dbReference type="ARBA" id="ARBA00031145"/>
    </source>
</evidence>
<keyword evidence="15" id="KW-1133">Transmembrane helix</keyword>
<keyword evidence="8" id="KW-0548">Nucleotidyltransferase</keyword>
<dbReference type="CDD" id="cd23948">
    <property type="entry name" value="FAD_synthase"/>
    <property type="match status" value="1"/>
</dbReference>
<keyword evidence="11" id="KW-0067">ATP-binding</keyword>